<dbReference type="SUPFAM" id="SSF56349">
    <property type="entry name" value="DNA breaking-rejoining enzymes"/>
    <property type="match status" value="1"/>
</dbReference>
<feature type="domain" description="Phage integrase SAM-like" evidence="2">
    <location>
        <begin position="139"/>
        <end position="232"/>
    </location>
</feature>
<dbReference type="InterPro" id="IPR025269">
    <property type="entry name" value="SAM-like_dom"/>
</dbReference>
<accession>A0A365XTT8</accession>
<keyword evidence="1" id="KW-0238">DNA-binding</keyword>
<dbReference type="EMBL" id="QFFJ01000002">
    <property type="protein sequence ID" value="RBL89759.1"/>
    <property type="molecule type" value="Genomic_DNA"/>
</dbReference>
<dbReference type="InterPro" id="IPR011010">
    <property type="entry name" value="DNA_brk_join_enz"/>
</dbReference>
<dbReference type="Pfam" id="PF17293">
    <property type="entry name" value="Arm-DNA-bind_5"/>
    <property type="match status" value="1"/>
</dbReference>
<proteinExistence type="predicted"/>
<organism evidence="4 5">
    <name type="scientific">Chitinophaga flava</name>
    <dbReference type="NCBI Taxonomy" id="2259036"/>
    <lineage>
        <taxon>Bacteria</taxon>
        <taxon>Pseudomonadati</taxon>
        <taxon>Bacteroidota</taxon>
        <taxon>Chitinophagia</taxon>
        <taxon>Chitinophagales</taxon>
        <taxon>Chitinophagaceae</taxon>
        <taxon>Chitinophaga</taxon>
    </lineage>
</organism>
<comment type="caution">
    <text evidence="4">The sequence shown here is derived from an EMBL/GenBank/DDBJ whole genome shotgun (WGS) entry which is preliminary data.</text>
</comment>
<evidence type="ECO:0008006" key="6">
    <source>
        <dbReference type="Google" id="ProtNLM"/>
    </source>
</evidence>
<evidence type="ECO:0000259" key="3">
    <source>
        <dbReference type="Pfam" id="PF17293"/>
    </source>
</evidence>
<name>A0A365XTT8_9BACT</name>
<dbReference type="GO" id="GO:0003677">
    <property type="term" value="F:DNA binding"/>
    <property type="evidence" value="ECO:0007669"/>
    <property type="project" value="UniProtKB-KW"/>
</dbReference>
<feature type="domain" description="Arm DNA-binding" evidence="3">
    <location>
        <begin position="28"/>
        <end position="116"/>
    </location>
</feature>
<dbReference type="InterPro" id="IPR010998">
    <property type="entry name" value="Integrase_recombinase_N"/>
</dbReference>
<evidence type="ECO:0000313" key="5">
    <source>
        <dbReference type="Proteomes" id="UP000253410"/>
    </source>
</evidence>
<keyword evidence="5" id="KW-1185">Reference proteome</keyword>
<evidence type="ECO:0000259" key="2">
    <source>
        <dbReference type="Pfam" id="PF13102"/>
    </source>
</evidence>
<gene>
    <name evidence="4" type="ORF">DF182_25040</name>
</gene>
<dbReference type="InterPro" id="IPR035386">
    <property type="entry name" value="Arm-DNA-bind_5"/>
</dbReference>
<reference evidence="4 5" key="1">
    <citation type="submission" date="2018-05" db="EMBL/GenBank/DDBJ databases">
        <title>Chitinophaga sp. K3CV102501T nov., isolated from isolated from a monsoon evergreen broad-leaved forest soil.</title>
        <authorList>
            <person name="Lv Y."/>
        </authorList>
    </citation>
    <scope>NUCLEOTIDE SEQUENCE [LARGE SCALE GENOMIC DNA]</scope>
    <source>
        <strain evidence="4 5">GDMCC 1.1325</strain>
    </source>
</reference>
<dbReference type="RefSeq" id="WP_113618506.1">
    <property type="nucleotide sequence ID" value="NZ_QFFJ01000002.1"/>
</dbReference>
<evidence type="ECO:0000313" key="4">
    <source>
        <dbReference type="EMBL" id="RBL89759.1"/>
    </source>
</evidence>
<dbReference type="Pfam" id="PF13102">
    <property type="entry name" value="Phage_int_SAM_5"/>
    <property type="match status" value="1"/>
</dbReference>
<protein>
    <recommendedName>
        <fullName evidence="6">Phage integrase SAM-like domain-containing protein</fullName>
    </recommendedName>
</protein>
<dbReference type="AlphaFoldDB" id="A0A365XTT8"/>
<sequence>MNQTKRNPNIGTETFWTMKVSQDLSILFHLRYDNLNPEGKATICVRITVTGFPRCRFSLGYKVDPSKFNKDAGAIIGKSAEAVEINNHIQHVKSELIRHYNLLKAIDPTVTPTMIKNSYNGINREKRTLLEVVDFHNEKFQEKVDKDKRKGSTLKKWDFTKDKISAFLTSVFKMKDIPLGHIEYAFGEDFFDYLTLTEGLQDNSAMKYIKNTKQLLKLAVQHKWLNANPIENYVCSYINLERDILNADELSLMYNKEFTIRRLQETKGVCTDSTL</sequence>
<dbReference type="Gene3D" id="1.10.150.130">
    <property type="match status" value="1"/>
</dbReference>
<evidence type="ECO:0000256" key="1">
    <source>
        <dbReference type="ARBA" id="ARBA00023125"/>
    </source>
</evidence>
<dbReference type="OrthoDB" id="892893at2"/>
<dbReference type="Proteomes" id="UP000253410">
    <property type="component" value="Unassembled WGS sequence"/>
</dbReference>